<feature type="binding site" evidence="1">
    <location>
        <position position="20"/>
    </location>
    <ligand>
        <name>Zn(2+)</name>
        <dbReference type="ChEBI" id="CHEBI:29105"/>
    </ligand>
</feature>
<sequence length="294" mass="33262">MTNRIKSSQYVSGLESIFQCPICDSSMSVNDLQSLVCVNNHTYDFSKQGYINLLAHPIKTKYGNDLFEARRRLITDGAFFEPMSQAIANIVQKKLVMKSDEAFILDTGCGEGSHLSSICDTVSSELEKPVHGIGIDISKEGILAAAKNYTDKVWLVADLAKMPFQEEQFDIILNILSPSNYVEFNRLLKEDGLVIKVVPQTDYLKELREIVYDEPEKQAYSNADTVDLFKENFEMVNTSPIRYTVKLDNPLIHALVRMTPLTWAASEEKLKDFLERESAEITVDLEILIGKRFS</sequence>
<evidence type="ECO:0000259" key="4">
    <source>
        <dbReference type="Pfam" id="PF21302"/>
    </source>
</evidence>
<evidence type="ECO:0000256" key="1">
    <source>
        <dbReference type="PIRSR" id="PIRSR018249-1"/>
    </source>
</evidence>
<feature type="binding site" evidence="1">
    <location>
        <position position="41"/>
    </location>
    <ligand>
        <name>Zn(2+)</name>
        <dbReference type="ChEBI" id="CHEBI:29105"/>
    </ligand>
</feature>
<name>A0A544TK36_9BACI</name>
<evidence type="ECO:0000259" key="3">
    <source>
        <dbReference type="Pfam" id="PF13847"/>
    </source>
</evidence>
<dbReference type="GO" id="GO:0046872">
    <property type="term" value="F:metal ion binding"/>
    <property type="evidence" value="ECO:0007669"/>
    <property type="project" value="UniProtKB-KW"/>
</dbReference>
<feature type="binding site" evidence="2">
    <location>
        <position position="80"/>
    </location>
    <ligand>
        <name>S-adenosyl-L-methionine</name>
        <dbReference type="ChEBI" id="CHEBI:59789"/>
    </ligand>
</feature>
<protein>
    <submittedName>
        <fullName evidence="5">Methyltransferase domain-containing protein</fullName>
    </submittedName>
</protein>
<dbReference type="InterPro" id="IPR025714">
    <property type="entry name" value="Methyltranfer_dom"/>
</dbReference>
<evidence type="ECO:0000256" key="2">
    <source>
        <dbReference type="PIRSR" id="PIRSR018249-2"/>
    </source>
</evidence>
<dbReference type="Proteomes" id="UP000318937">
    <property type="component" value="Unassembled WGS sequence"/>
</dbReference>
<dbReference type="Gene3D" id="3.40.50.150">
    <property type="entry name" value="Vaccinia Virus protein VP39"/>
    <property type="match status" value="1"/>
</dbReference>
<keyword evidence="1" id="KW-0479">Metal-binding</keyword>
<dbReference type="GO" id="GO:0032259">
    <property type="term" value="P:methylation"/>
    <property type="evidence" value="ECO:0007669"/>
    <property type="project" value="UniProtKB-KW"/>
</dbReference>
<accession>A0A544TK36</accession>
<feature type="domain" description="Methyltransferase" evidence="3">
    <location>
        <begin position="101"/>
        <end position="218"/>
    </location>
</feature>
<feature type="binding site" evidence="2">
    <location>
        <position position="203"/>
    </location>
    <ligand>
        <name>S-adenosyl-L-methionine</name>
        <dbReference type="ChEBI" id="CHEBI:59789"/>
    </ligand>
</feature>
<dbReference type="InterPro" id="IPR029063">
    <property type="entry name" value="SAM-dependent_MTases_sf"/>
</dbReference>
<dbReference type="InterPro" id="IPR052939">
    <property type="entry name" value="23S_rRNA_MeTrnsfrase_RlmA"/>
</dbReference>
<feature type="domain" description="23S rRNA (guanine(745)-N(1))-methyltransferase N-terminal" evidence="4">
    <location>
        <begin position="18"/>
        <end position="60"/>
    </location>
</feature>
<feature type="binding site" evidence="1">
    <location>
        <position position="37"/>
    </location>
    <ligand>
        <name>Zn(2+)</name>
        <dbReference type="ChEBI" id="CHEBI:29105"/>
    </ligand>
</feature>
<comment type="caution">
    <text evidence="5">The sequence shown here is derived from an EMBL/GenBank/DDBJ whole genome shotgun (WGS) entry which is preliminary data.</text>
</comment>
<dbReference type="Pfam" id="PF21302">
    <property type="entry name" value="Zn_ribbon_RlmA"/>
    <property type="match status" value="1"/>
</dbReference>
<dbReference type="PIRSF" id="PIRSF018249">
    <property type="entry name" value="MyrA_prd"/>
    <property type="match status" value="1"/>
</dbReference>
<dbReference type="EMBL" id="VDGG01000006">
    <property type="protein sequence ID" value="TQR17816.1"/>
    <property type="molecule type" value="Genomic_DNA"/>
</dbReference>
<proteinExistence type="predicted"/>
<keyword evidence="5" id="KW-0489">Methyltransferase</keyword>
<keyword evidence="6" id="KW-1185">Reference proteome</keyword>
<dbReference type="InterPro" id="IPR016718">
    <property type="entry name" value="rRNA_m1G-MeTrfase_A_prd"/>
</dbReference>
<dbReference type="OrthoDB" id="5522265at2"/>
<reference evidence="5 6" key="1">
    <citation type="submission" date="2019-05" db="EMBL/GenBank/DDBJ databases">
        <title>Psychrobacillus vulpis sp. nov., a new species isolated from feces of a red fox that inhabits in The Tablas de Daimiel Natural Park, Albacete, Spain.</title>
        <authorList>
            <person name="Rodriguez M."/>
            <person name="Reina J.C."/>
            <person name="Bejar V."/>
            <person name="Llamas I."/>
        </authorList>
    </citation>
    <scope>NUCLEOTIDE SEQUENCE [LARGE SCALE GENOMIC DNA]</scope>
    <source>
        <strain evidence="5 6">NHI-2</strain>
    </source>
</reference>
<dbReference type="SUPFAM" id="SSF53335">
    <property type="entry name" value="S-adenosyl-L-methionine-dependent methyltransferases"/>
    <property type="match status" value="1"/>
</dbReference>
<feature type="binding site" evidence="1">
    <location>
        <position position="23"/>
    </location>
    <ligand>
        <name>Zn(2+)</name>
        <dbReference type="ChEBI" id="CHEBI:29105"/>
    </ligand>
</feature>
<gene>
    <name evidence="5" type="ORF">FG383_04110</name>
</gene>
<keyword evidence="5" id="KW-0808">Transferase</keyword>
<dbReference type="Pfam" id="PF13847">
    <property type="entry name" value="Methyltransf_31"/>
    <property type="match status" value="1"/>
</dbReference>
<evidence type="ECO:0000313" key="6">
    <source>
        <dbReference type="Proteomes" id="UP000318937"/>
    </source>
</evidence>
<dbReference type="GO" id="GO:0008168">
    <property type="term" value="F:methyltransferase activity"/>
    <property type="evidence" value="ECO:0007669"/>
    <property type="project" value="UniProtKB-KW"/>
</dbReference>
<dbReference type="PANTHER" id="PTHR43460:SF1">
    <property type="entry name" value="METHYLTRANSFERASE TYPE 11 DOMAIN-CONTAINING PROTEIN"/>
    <property type="match status" value="1"/>
</dbReference>
<dbReference type="AlphaFoldDB" id="A0A544TK36"/>
<organism evidence="5 6">
    <name type="scientific">Psychrobacillus soli</name>
    <dbReference type="NCBI Taxonomy" id="1543965"/>
    <lineage>
        <taxon>Bacteria</taxon>
        <taxon>Bacillati</taxon>
        <taxon>Bacillota</taxon>
        <taxon>Bacilli</taxon>
        <taxon>Bacillales</taxon>
        <taxon>Bacillaceae</taxon>
        <taxon>Psychrobacillus</taxon>
    </lineage>
</organism>
<dbReference type="PANTHER" id="PTHR43460">
    <property type="entry name" value="METHYLTRANSFERASE"/>
    <property type="match status" value="1"/>
</dbReference>
<dbReference type="RefSeq" id="WP_142605640.1">
    <property type="nucleotide sequence ID" value="NZ_VDGG01000006.1"/>
</dbReference>
<evidence type="ECO:0000313" key="5">
    <source>
        <dbReference type="EMBL" id="TQR17816.1"/>
    </source>
</evidence>
<dbReference type="InterPro" id="IPR048647">
    <property type="entry name" value="RlmA_N"/>
</dbReference>
<keyword evidence="2" id="KW-0949">S-adenosyl-L-methionine</keyword>
<feature type="binding site" evidence="2">
    <location>
        <begin position="111"/>
        <end position="112"/>
    </location>
    <ligand>
        <name>S-adenosyl-L-methionine</name>
        <dbReference type="ChEBI" id="CHEBI:59789"/>
    </ligand>
</feature>
<keyword evidence="1" id="KW-0862">Zinc</keyword>